<gene>
    <name evidence="2" type="ORF">K7X08_030426</name>
</gene>
<feature type="region of interest" description="Disordered" evidence="1">
    <location>
        <begin position="1"/>
        <end position="49"/>
    </location>
</feature>
<keyword evidence="3" id="KW-1185">Reference proteome</keyword>
<dbReference type="AlphaFoldDB" id="A0A9Q1L4H4"/>
<feature type="compositionally biased region" description="Basic and acidic residues" evidence="1">
    <location>
        <begin position="246"/>
        <end position="257"/>
    </location>
</feature>
<proteinExistence type="predicted"/>
<organism evidence="2 3">
    <name type="scientific">Anisodus acutangulus</name>
    <dbReference type="NCBI Taxonomy" id="402998"/>
    <lineage>
        <taxon>Eukaryota</taxon>
        <taxon>Viridiplantae</taxon>
        <taxon>Streptophyta</taxon>
        <taxon>Embryophyta</taxon>
        <taxon>Tracheophyta</taxon>
        <taxon>Spermatophyta</taxon>
        <taxon>Magnoliopsida</taxon>
        <taxon>eudicotyledons</taxon>
        <taxon>Gunneridae</taxon>
        <taxon>Pentapetalae</taxon>
        <taxon>asterids</taxon>
        <taxon>lamiids</taxon>
        <taxon>Solanales</taxon>
        <taxon>Solanaceae</taxon>
        <taxon>Solanoideae</taxon>
        <taxon>Hyoscyameae</taxon>
        <taxon>Anisodus</taxon>
    </lineage>
</organism>
<dbReference type="EMBL" id="JAJAGQ010000022">
    <property type="protein sequence ID" value="KAJ8528782.1"/>
    <property type="molecule type" value="Genomic_DNA"/>
</dbReference>
<evidence type="ECO:0000313" key="3">
    <source>
        <dbReference type="Proteomes" id="UP001152561"/>
    </source>
</evidence>
<accession>A0A9Q1L4H4</accession>
<evidence type="ECO:0000313" key="2">
    <source>
        <dbReference type="EMBL" id="KAJ8528782.1"/>
    </source>
</evidence>
<dbReference type="Proteomes" id="UP001152561">
    <property type="component" value="Unassembled WGS sequence"/>
</dbReference>
<sequence>MHQSMGKRSKFIAPPKISHRKGNGTGTKQLDGLTKHGDGISPSSGTDPATVNLKIKAIDEVVQVAGRPSSVKGKAAQAKVQIGERMTVTQSPVNVGTQSWADEVEQVDTTEGKTTETMTSVWDNFDKSKVCQKYDHNEEVCRRNNKVVKNQPIAPQNQHVDHGQGKAKDKVTEMNDVHGHSVDVGARQGVKQYNQAERGGDWRKQQHYSWQGQRYKRGYRNTNTSGVQMGEKGNCSIPVANTFQPLRKDDTSKETAKTGRGGQQSPPEDS</sequence>
<feature type="compositionally biased region" description="Basic residues" evidence="1">
    <location>
        <begin position="1"/>
        <end position="10"/>
    </location>
</feature>
<evidence type="ECO:0000256" key="1">
    <source>
        <dbReference type="SAM" id="MobiDB-lite"/>
    </source>
</evidence>
<name>A0A9Q1L4H4_9SOLA</name>
<reference evidence="3" key="1">
    <citation type="journal article" date="2023" name="Proc. Natl. Acad. Sci. U.S.A.">
        <title>Genomic and structural basis for evolution of tropane alkaloid biosynthesis.</title>
        <authorList>
            <person name="Wanga Y.-J."/>
            <person name="Taina T."/>
            <person name="Yua J.-Y."/>
            <person name="Lia J."/>
            <person name="Xua B."/>
            <person name="Chenc J."/>
            <person name="D'Auriad J.C."/>
            <person name="Huanga J.-P."/>
            <person name="Huanga S.-X."/>
        </authorList>
    </citation>
    <scope>NUCLEOTIDE SEQUENCE [LARGE SCALE GENOMIC DNA]</scope>
    <source>
        <strain evidence="3">cv. KIB-2019</strain>
    </source>
</reference>
<feature type="region of interest" description="Disordered" evidence="1">
    <location>
        <begin position="93"/>
        <end position="113"/>
    </location>
</feature>
<comment type="caution">
    <text evidence="2">The sequence shown here is derived from an EMBL/GenBank/DDBJ whole genome shotgun (WGS) entry which is preliminary data.</text>
</comment>
<feature type="region of interest" description="Disordered" evidence="1">
    <location>
        <begin position="227"/>
        <end position="270"/>
    </location>
</feature>
<protein>
    <submittedName>
        <fullName evidence="2">Uncharacterized protein</fullName>
    </submittedName>
</protein>